<name>D5ENX6_CORAD</name>
<dbReference type="GO" id="GO:0033916">
    <property type="term" value="F:beta-agarase activity"/>
    <property type="evidence" value="ECO:0007669"/>
    <property type="project" value="UniProtKB-EC"/>
</dbReference>
<gene>
    <name evidence="4" type="ordered locus">Caka_0610</name>
</gene>
<dbReference type="OrthoDB" id="974840at2"/>
<feature type="domain" description="Porphyranase beta-sandwich" evidence="3">
    <location>
        <begin position="433"/>
        <end position="536"/>
    </location>
</feature>
<evidence type="ECO:0000259" key="2">
    <source>
        <dbReference type="Pfam" id="PF18040"/>
    </source>
</evidence>
<dbReference type="KEGG" id="caa:Caka_0610"/>
<evidence type="ECO:0000259" key="3">
    <source>
        <dbReference type="Pfam" id="PF18206"/>
    </source>
</evidence>
<dbReference type="Pfam" id="PF18040">
    <property type="entry name" value="BPA_C"/>
    <property type="match status" value="1"/>
</dbReference>
<protein>
    <submittedName>
        <fullName evidence="4">Beta-agarase</fullName>
        <ecNumber evidence="4">3.2.1.81</ecNumber>
    </submittedName>
</protein>
<feature type="chain" id="PRO_5003070858" evidence="1">
    <location>
        <begin position="26"/>
        <end position="641"/>
    </location>
</feature>
<dbReference type="Proteomes" id="UP000000925">
    <property type="component" value="Chromosome"/>
</dbReference>
<sequence>MKIIPRPVTATLAIAASIPYSSLHAGTTASVNLNIRHEVGGISEFDREKYITVHSSLTEGDWVGEEAKLDYLINDLDVHFGRDNGIMILYLDQVAEDPNRPGYADPADMTAIGQSYREDFYGTQYAKRHSMDAKNDVMIGGQTRAFWTGEDNPHGRLKPGWQLAGVEASGEFMGHFLNEFYRDEGQGPQQGAPRPKYLEILNEPLYELIDGHKGSTVTPLEVFEFHNEMAAAIRTVNDTTLLGGYTTAFPIFEERDFARWDERMKLFIDTSGAYMDYFSLHFYDFNDRHYKGRDYYKGGRVEATMDMIEQYSLLRLGEVKPFLISEYGGRDHLREKGNWSPRRDWEFMKAFSPLMLSFMDRPDVILKSIPFIVAKAEWGTSNGIPYNWRLLRKASEGSDGGLDEWVFTEQIKFYELWSDVTGTRVETKSSNLDVMMDAYVDGHKAYVILSNLNDAPEQVRLKLFDGRKTGLKSVKVKQLHLKGEAPQLLVYEQKKPLHKLTLANEATAIIEYTFNQKILIPQTLTETKYYSTTYNQPIEAGAAIEFKLEEVAKNRGRDAVLRIGLGRDKDRSRQPVVKFNGVPLEVPSNYRGTEQKIRSAFFGLLEIRVPRELLSEDNTVSITFPDSGGRVSSVTMQVLSL</sequence>
<dbReference type="Pfam" id="PF18206">
    <property type="entry name" value="Porphyrn_cat_1"/>
    <property type="match status" value="1"/>
</dbReference>
<feature type="signal peptide" evidence="1">
    <location>
        <begin position="1"/>
        <end position="25"/>
    </location>
</feature>
<dbReference type="InterPro" id="IPR041224">
    <property type="entry name" value="BPA_C"/>
</dbReference>
<keyword evidence="5" id="KW-1185">Reference proteome</keyword>
<keyword evidence="4" id="KW-0326">Glycosidase</keyword>
<evidence type="ECO:0000256" key="1">
    <source>
        <dbReference type="SAM" id="SignalP"/>
    </source>
</evidence>
<dbReference type="CAZy" id="GH86">
    <property type="family name" value="Glycoside Hydrolase Family 86"/>
</dbReference>
<keyword evidence="1" id="KW-0732">Signal</keyword>
<dbReference type="InterPro" id="IPR040527">
    <property type="entry name" value="Beta-sand_Porphyrn"/>
</dbReference>
<proteinExistence type="predicted"/>
<dbReference type="STRING" id="583355.Caka_0610"/>
<dbReference type="SUPFAM" id="SSF51445">
    <property type="entry name" value="(Trans)glycosidases"/>
    <property type="match status" value="1"/>
</dbReference>
<dbReference type="eggNOG" id="COG5492">
    <property type="taxonomic scope" value="Bacteria"/>
</dbReference>
<dbReference type="EC" id="3.2.1.81" evidence="4"/>
<accession>D5ENX6</accession>
<dbReference type="CDD" id="cd21510">
    <property type="entry name" value="agarase_cat"/>
    <property type="match status" value="1"/>
</dbReference>
<keyword evidence="4" id="KW-0378">Hydrolase</keyword>
<evidence type="ECO:0000313" key="4">
    <source>
        <dbReference type="EMBL" id="ADE53635.1"/>
    </source>
</evidence>
<feature type="domain" description="Beta-porphyranase A C-terminal" evidence="2">
    <location>
        <begin position="545"/>
        <end position="638"/>
    </location>
</feature>
<organism evidence="4 5">
    <name type="scientific">Coraliomargarita akajimensis (strain DSM 45221 / IAM 15411 / JCM 23193 / KCTC 12865 / 04OKA010-24)</name>
    <dbReference type="NCBI Taxonomy" id="583355"/>
    <lineage>
        <taxon>Bacteria</taxon>
        <taxon>Pseudomonadati</taxon>
        <taxon>Verrucomicrobiota</taxon>
        <taxon>Opitutia</taxon>
        <taxon>Puniceicoccales</taxon>
        <taxon>Coraliomargaritaceae</taxon>
        <taxon>Coraliomargarita</taxon>
    </lineage>
</organism>
<dbReference type="AlphaFoldDB" id="D5ENX6"/>
<dbReference type="HOGENOM" id="CLU_019012_0_0_0"/>
<dbReference type="Gene3D" id="2.60.120.1200">
    <property type="match status" value="1"/>
</dbReference>
<dbReference type="EMBL" id="CP001998">
    <property type="protein sequence ID" value="ADE53635.1"/>
    <property type="molecule type" value="Genomic_DNA"/>
</dbReference>
<dbReference type="Gene3D" id="3.20.20.80">
    <property type="entry name" value="Glycosidases"/>
    <property type="match status" value="1"/>
</dbReference>
<dbReference type="RefSeq" id="WP_013042359.1">
    <property type="nucleotide sequence ID" value="NC_014008.1"/>
</dbReference>
<dbReference type="InterPro" id="IPR017853">
    <property type="entry name" value="GH"/>
</dbReference>
<evidence type="ECO:0000313" key="5">
    <source>
        <dbReference type="Proteomes" id="UP000000925"/>
    </source>
</evidence>
<reference evidence="4 5" key="1">
    <citation type="journal article" date="2010" name="Stand. Genomic Sci.">
        <title>Complete genome sequence of Coraliomargarita akajimensis type strain (04OKA010-24).</title>
        <authorList>
            <person name="Mavromatis K."/>
            <person name="Abt B."/>
            <person name="Brambilla E."/>
            <person name="Lapidus A."/>
            <person name="Copeland A."/>
            <person name="Deshpande S."/>
            <person name="Nolan M."/>
            <person name="Lucas S."/>
            <person name="Tice H."/>
            <person name="Cheng J.F."/>
            <person name="Han C."/>
            <person name="Detter J.C."/>
            <person name="Woyke T."/>
            <person name="Goodwin L."/>
            <person name="Pitluck S."/>
            <person name="Held B."/>
            <person name="Brettin T."/>
            <person name="Tapia R."/>
            <person name="Ivanova N."/>
            <person name="Mikhailova N."/>
            <person name="Pati A."/>
            <person name="Liolios K."/>
            <person name="Chen A."/>
            <person name="Palaniappan K."/>
            <person name="Land M."/>
            <person name="Hauser L."/>
            <person name="Chang Y.J."/>
            <person name="Jeffries C.D."/>
            <person name="Rohde M."/>
            <person name="Goker M."/>
            <person name="Bristow J."/>
            <person name="Eisen J.A."/>
            <person name="Markowitz V."/>
            <person name="Hugenholtz P."/>
            <person name="Klenk H.P."/>
            <person name="Kyrpides N.C."/>
        </authorList>
    </citation>
    <scope>NUCLEOTIDE SEQUENCE [LARGE SCALE GENOMIC DNA]</scope>
    <source>
        <strain evidence="5">DSM 45221 / IAM 15411 / JCM 23193 / KCTC 12865</strain>
    </source>
</reference>